<keyword evidence="4 6" id="KW-0697">Rotamase</keyword>
<comment type="caution">
    <text evidence="8">The sequence shown here is derived from an EMBL/GenBank/DDBJ whole genome shotgun (WGS) entry which is preliminary data.</text>
</comment>
<dbReference type="Gene3D" id="3.10.50.40">
    <property type="match status" value="1"/>
</dbReference>
<dbReference type="AlphaFoldDB" id="A0A9D9E1V3"/>
<evidence type="ECO:0000313" key="8">
    <source>
        <dbReference type="EMBL" id="MBO8435494.1"/>
    </source>
</evidence>
<dbReference type="InterPro" id="IPR046357">
    <property type="entry name" value="PPIase_dom_sf"/>
</dbReference>
<dbReference type="SUPFAM" id="SSF54534">
    <property type="entry name" value="FKBP-like"/>
    <property type="match status" value="1"/>
</dbReference>
<keyword evidence="3" id="KW-0732">Signal</keyword>
<evidence type="ECO:0000256" key="1">
    <source>
        <dbReference type="ARBA" id="ARBA00000971"/>
    </source>
</evidence>
<dbReference type="GO" id="GO:0003755">
    <property type="term" value="F:peptidyl-prolyl cis-trans isomerase activity"/>
    <property type="evidence" value="ECO:0007669"/>
    <property type="project" value="UniProtKB-KW"/>
</dbReference>
<name>A0A9D9E1V3_9SPIO</name>
<proteinExistence type="predicted"/>
<dbReference type="InterPro" id="IPR050245">
    <property type="entry name" value="PrsA_foldase"/>
</dbReference>
<dbReference type="PANTHER" id="PTHR47245">
    <property type="entry name" value="PEPTIDYLPROLYL ISOMERASE"/>
    <property type="match status" value="1"/>
</dbReference>
<evidence type="ECO:0000256" key="6">
    <source>
        <dbReference type="PROSITE-ProRule" id="PRU00278"/>
    </source>
</evidence>
<evidence type="ECO:0000259" key="7">
    <source>
        <dbReference type="PROSITE" id="PS50198"/>
    </source>
</evidence>
<dbReference type="Proteomes" id="UP000823615">
    <property type="component" value="Unassembled WGS sequence"/>
</dbReference>
<reference evidence="8" key="1">
    <citation type="submission" date="2020-10" db="EMBL/GenBank/DDBJ databases">
        <authorList>
            <person name="Gilroy R."/>
        </authorList>
    </citation>
    <scope>NUCLEOTIDE SEQUENCE</scope>
    <source>
        <strain evidence="8">7293</strain>
    </source>
</reference>
<dbReference type="PROSITE" id="PS50198">
    <property type="entry name" value="PPIC_PPIASE_2"/>
    <property type="match status" value="1"/>
</dbReference>
<dbReference type="Pfam" id="PF00639">
    <property type="entry name" value="Rotamase"/>
    <property type="match status" value="1"/>
</dbReference>
<evidence type="ECO:0000256" key="2">
    <source>
        <dbReference type="ARBA" id="ARBA00013194"/>
    </source>
</evidence>
<keyword evidence="5 6" id="KW-0413">Isomerase</keyword>
<dbReference type="PANTHER" id="PTHR47245:SF1">
    <property type="entry name" value="FOLDASE PROTEIN PRSA"/>
    <property type="match status" value="1"/>
</dbReference>
<dbReference type="InterPro" id="IPR023058">
    <property type="entry name" value="PPIase_PpiC_CS"/>
</dbReference>
<sequence>MEFKASHILVKDQATAEKLYERIKRGESFEVLARQYSTCPSKSKGGDLGWFGEGQMVAPFENAVRKMGTGTVSRPVRTQFGFHIIKKTGVR</sequence>
<accession>A0A9D9E1V3</accession>
<protein>
    <recommendedName>
        <fullName evidence="2">peptidylprolyl isomerase</fullName>
        <ecNumber evidence="2">5.2.1.8</ecNumber>
    </recommendedName>
</protein>
<dbReference type="EC" id="5.2.1.8" evidence="2"/>
<evidence type="ECO:0000256" key="4">
    <source>
        <dbReference type="ARBA" id="ARBA00023110"/>
    </source>
</evidence>
<reference evidence="8" key="2">
    <citation type="journal article" date="2021" name="PeerJ">
        <title>Extensive microbial diversity within the chicken gut microbiome revealed by metagenomics and culture.</title>
        <authorList>
            <person name="Gilroy R."/>
            <person name="Ravi A."/>
            <person name="Getino M."/>
            <person name="Pursley I."/>
            <person name="Horton D.L."/>
            <person name="Alikhan N.F."/>
            <person name="Baker D."/>
            <person name="Gharbi K."/>
            <person name="Hall N."/>
            <person name="Watson M."/>
            <person name="Adriaenssens E.M."/>
            <person name="Foster-Nyarko E."/>
            <person name="Jarju S."/>
            <person name="Secka A."/>
            <person name="Antonio M."/>
            <person name="Oren A."/>
            <person name="Chaudhuri R.R."/>
            <person name="La Ragione R."/>
            <person name="Hildebrand F."/>
            <person name="Pallen M.J."/>
        </authorList>
    </citation>
    <scope>NUCLEOTIDE SEQUENCE</scope>
    <source>
        <strain evidence="8">7293</strain>
    </source>
</reference>
<evidence type="ECO:0000256" key="3">
    <source>
        <dbReference type="ARBA" id="ARBA00022729"/>
    </source>
</evidence>
<gene>
    <name evidence="8" type="ORF">IAA97_00720</name>
</gene>
<dbReference type="InterPro" id="IPR000297">
    <property type="entry name" value="PPIase_PpiC"/>
</dbReference>
<organism evidence="8 9">
    <name type="scientific">Candidatus Ornithospirochaeta stercoripullorum</name>
    <dbReference type="NCBI Taxonomy" id="2840899"/>
    <lineage>
        <taxon>Bacteria</taxon>
        <taxon>Pseudomonadati</taxon>
        <taxon>Spirochaetota</taxon>
        <taxon>Spirochaetia</taxon>
        <taxon>Spirochaetales</taxon>
        <taxon>Spirochaetaceae</taxon>
        <taxon>Spirochaetaceae incertae sedis</taxon>
        <taxon>Candidatus Ornithospirochaeta</taxon>
    </lineage>
</organism>
<comment type="catalytic activity">
    <reaction evidence="1">
        <text>[protein]-peptidylproline (omega=180) = [protein]-peptidylproline (omega=0)</text>
        <dbReference type="Rhea" id="RHEA:16237"/>
        <dbReference type="Rhea" id="RHEA-COMP:10747"/>
        <dbReference type="Rhea" id="RHEA-COMP:10748"/>
        <dbReference type="ChEBI" id="CHEBI:83833"/>
        <dbReference type="ChEBI" id="CHEBI:83834"/>
        <dbReference type="EC" id="5.2.1.8"/>
    </reaction>
</comment>
<feature type="domain" description="PpiC" evidence="7">
    <location>
        <begin position="1"/>
        <end position="89"/>
    </location>
</feature>
<evidence type="ECO:0000313" key="9">
    <source>
        <dbReference type="Proteomes" id="UP000823615"/>
    </source>
</evidence>
<dbReference type="PROSITE" id="PS01096">
    <property type="entry name" value="PPIC_PPIASE_1"/>
    <property type="match status" value="1"/>
</dbReference>
<dbReference type="EMBL" id="JADIMT010000013">
    <property type="protein sequence ID" value="MBO8435494.1"/>
    <property type="molecule type" value="Genomic_DNA"/>
</dbReference>
<evidence type="ECO:0000256" key="5">
    <source>
        <dbReference type="ARBA" id="ARBA00023235"/>
    </source>
</evidence>